<keyword evidence="3" id="KW-1185">Reference proteome</keyword>
<feature type="domain" description="MobA-like NTP transferase" evidence="1">
    <location>
        <begin position="4"/>
        <end position="142"/>
    </location>
</feature>
<dbReference type="Pfam" id="PF12804">
    <property type="entry name" value="NTP_transf_3"/>
    <property type="match status" value="1"/>
</dbReference>
<dbReference type="AlphaFoldDB" id="A0A926EX46"/>
<gene>
    <name evidence="2" type="ORF">H8689_10280</name>
</gene>
<protein>
    <submittedName>
        <fullName evidence="2">Nucleotidyltransferase family protein</fullName>
    </submittedName>
</protein>
<evidence type="ECO:0000313" key="2">
    <source>
        <dbReference type="EMBL" id="MBC8591498.1"/>
    </source>
</evidence>
<dbReference type="Proteomes" id="UP000601522">
    <property type="component" value="Unassembled WGS sequence"/>
</dbReference>
<name>A0A926EX46_9FIRM</name>
<dbReference type="InterPro" id="IPR029044">
    <property type="entry name" value="Nucleotide-diphossugar_trans"/>
</dbReference>
<dbReference type="PANTHER" id="PTHR43777">
    <property type="entry name" value="MOLYBDENUM COFACTOR CYTIDYLYLTRANSFERASE"/>
    <property type="match status" value="1"/>
</dbReference>
<dbReference type="RefSeq" id="WP_249324361.1">
    <property type="nucleotide sequence ID" value="NZ_JACRTK010000004.1"/>
</dbReference>
<dbReference type="EMBL" id="JACRTK010000004">
    <property type="protein sequence ID" value="MBC8591498.1"/>
    <property type="molecule type" value="Genomic_DNA"/>
</dbReference>
<comment type="caution">
    <text evidence="2">The sequence shown here is derived from an EMBL/GenBank/DDBJ whole genome shotgun (WGS) entry which is preliminary data.</text>
</comment>
<dbReference type="SUPFAM" id="SSF53448">
    <property type="entry name" value="Nucleotide-diphospho-sugar transferases"/>
    <property type="match status" value="1"/>
</dbReference>
<dbReference type="InterPro" id="IPR025877">
    <property type="entry name" value="MobA-like_NTP_Trfase"/>
</dbReference>
<proteinExistence type="predicted"/>
<reference evidence="2 3" key="1">
    <citation type="submission" date="2020-08" db="EMBL/GenBank/DDBJ databases">
        <title>Genome public.</title>
        <authorList>
            <person name="Liu C."/>
            <person name="Sun Q."/>
        </authorList>
    </citation>
    <scope>NUCLEOTIDE SEQUENCE [LARGE SCALE GENOMIC DNA]</scope>
    <source>
        <strain evidence="2 3">NSJ-26</strain>
    </source>
</reference>
<evidence type="ECO:0000259" key="1">
    <source>
        <dbReference type="Pfam" id="PF12804"/>
    </source>
</evidence>
<dbReference type="PANTHER" id="PTHR43777:SF1">
    <property type="entry name" value="MOLYBDENUM COFACTOR CYTIDYLYLTRANSFERASE"/>
    <property type="match status" value="1"/>
</dbReference>
<evidence type="ECO:0000313" key="3">
    <source>
        <dbReference type="Proteomes" id="UP000601522"/>
    </source>
</evidence>
<dbReference type="Gene3D" id="3.90.550.10">
    <property type="entry name" value="Spore Coat Polysaccharide Biosynthesis Protein SpsA, Chain A"/>
    <property type="match status" value="1"/>
</dbReference>
<dbReference type="CDD" id="cd04182">
    <property type="entry name" value="GT_2_like_f"/>
    <property type="match status" value="1"/>
</dbReference>
<sequence>MIEGIILAAGLSSRLNTNKLLLDIGGKSLIERVILGMYNTCHEILVIGGHRIEDIWMMTKNYSKVNLIYNENYLDGMFSSLKTGLKHSHGKKIFIIPGDYPFISNDIYERMNNANGDIVIPTYHSMRGHPLLIDSRFKDEILFSNYSSLRDFLKNKFITYIDVFDPSIIQDIDTMDDYYTILEKLKEEELKAL</sequence>
<organism evidence="2 3">
    <name type="scientific">Wansuia hejianensis</name>
    <dbReference type="NCBI Taxonomy" id="2763667"/>
    <lineage>
        <taxon>Bacteria</taxon>
        <taxon>Bacillati</taxon>
        <taxon>Bacillota</taxon>
        <taxon>Clostridia</taxon>
        <taxon>Lachnospirales</taxon>
        <taxon>Lachnospiraceae</taxon>
        <taxon>Wansuia</taxon>
    </lineage>
</organism>
<accession>A0A926EX46</accession>
<dbReference type="GO" id="GO:0016779">
    <property type="term" value="F:nucleotidyltransferase activity"/>
    <property type="evidence" value="ECO:0007669"/>
    <property type="project" value="UniProtKB-ARBA"/>
</dbReference>